<protein>
    <submittedName>
        <fullName evidence="1">Uncharacterized protein</fullName>
    </submittedName>
</protein>
<reference evidence="1 2" key="2">
    <citation type="submission" date="2016-05" db="EMBL/GenBank/DDBJ databases">
        <title>Lineage-specific infection strategies underlie the spectrum of fungal disease in amphibians.</title>
        <authorList>
            <person name="Cuomo C.A."/>
            <person name="Farrer R.A."/>
            <person name="James T."/>
            <person name="Longcore J."/>
            <person name="Birren B."/>
        </authorList>
    </citation>
    <scope>NUCLEOTIDE SEQUENCE [LARGE SCALE GENOMIC DNA]</scope>
    <source>
        <strain evidence="1 2">JEL423</strain>
    </source>
</reference>
<gene>
    <name evidence="1" type="ORF">BDEG_23218</name>
</gene>
<proteinExistence type="predicted"/>
<reference evidence="1 2" key="1">
    <citation type="submission" date="2006-10" db="EMBL/GenBank/DDBJ databases">
        <title>The Genome Sequence of Batrachochytrium dendrobatidis JEL423.</title>
        <authorList>
            <consortium name="The Broad Institute Genome Sequencing Platform"/>
            <person name="Birren B."/>
            <person name="Lander E."/>
            <person name="Galagan J."/>
            <person name="Cuomo C."/>
            <person name="Devon K."/>
            <person name="Jaffe D."/>
            <person name="Butler J."/>
            <person name="Alvarez P."/>
            <person name="Gnerre S."/>
            <person name="Grabherr M."/>
            <person name="Kleber M."/>
            <person name="Mauceli E."/>
            <person name="Brockman W."/>
            <person name="Young S."/>
            <person name="LaButti K."/>
            <person name="Sykes S."/>
            <person name="DeCaprio D."/>
            <person name="Crawford M."/>
            <person name="Koehrsen M."/>
            <person name="Engels R."/>
            <person name="Montgomery P."/>
            <person name="Pearson M."/>
            <person name="Howarth C."/>
            <person name="Larson L."/>
            <person name="White J."/>
            <person name="O'Leary S."/>
            <person name="Kodira C."/>
            <person name="Zeng Q."/>
            <person name="Yandava C."/>
            <person name="Alvarado L."/>
            <person name="Longcore J."/>
            <person name="James T."/>
        </authorList>
    </citation>
    <scope>NUCLEOTIDE SEQUENCE [LARGE SCALE GENOMIC DNA]</scope>
    <source>
        <strain evidence="1 2">JEL423</strain>
    </source>
</reference>
<evidence type="ECO:0000313" key="2">
    <source>
        <dbReference type="Proteomes" id="UP000077115"/>
    </source>
</evidence>
<evidence type="ECO:0000313" key="1">
    <source>
        <dbReference type="EMBL" id="OAJ39365.1"/>
    </source>
</evidence>
<organism evidence="1 2">
    <name type="scientific">Batrachochytrium dendrobatidis (strain JEL423)</name>
    <dbReference type="NCBI Taxonomy" id="403673"/>
    <lineage>
        <taxon>Eukaryota</taxon>
        <taxon>Fungi</taxon>
        <taxon>Fungi incertae sedis</taxon>
        <taxon>Chytridiomycota</taxon>
        <taxon>Chytridiomycota incertae sedis</taxon>
        <taxon>Chytridiomycetes</taxon>
        <taxon>Rhizophydiales</taxon>
        <taxon>Rhizophydiales incertae sedis</taxon>
        <taxon>Batrachochytrium</taxon>
    </lineage>
</organism>
<sequence length="212" mass="24518">MYITASIRDNHNELCRSQLGAFWDKHNATIQRLECANEHMIWIKFADTLDQTNNGDHIDTNDNHGITLIDVCHKLVCKVLQTHIDGSWISTNSSPPIMIDFKPNKCVVQMQHTQFPWLQHFDSKLPIDMMLHEQQIRRVQHYKYLDVVLHEPLYHTMRLDYNQVAVCNSMLVVSDSCKPSTHNQLSDTNILGSQSINDHFRSPSVRSLVAPM</sequence>
<dbReference type="EMBL" id="DS022303">
    <property type="protein sequence ID" value="OAJ39365.1"/>
    <property type="molecule type" value="Genomic_DNA"/>
</dbReference>
<name>A0A177WI12_BATDL</name>
<dbReference type="VEuPathDB" id="FungiDB:BDEG_23218"/>
<accession>A0A177WI12</accession>
<dbReference type="Proteomes" id="UP000077115">
    <property type="component" value="Unassembled WGS sequence"/>
</dbReference>
<dbReference type="AlphaFoldDB" id="A0A177WI12"/>